<accession>A0A6J4RXH4</accession>
<gene>
    <name evidence="2" type="ORF">AVDCRST_MAG02-4610</name>
</gene>
<evidence type="ECO:0000256" key="1">
    <source>
        <dbReference type="SAM" id="MobiDB-lite"/>
    </source>
</evidence>
<evidence type="ECO:0000313" key="2">
    <source>
        <dbReference type="EMBL" id="CAA9477783.1"/>
    </source>
</evidence>
<name>A0A6J4RXH4_9ACTN</name>
<reference evidence="2" key="1">
    <citation type="submission" date="2020-02" db="EMBL/GenBank/DDBJ databases">
        <authorList>
            <person name="Meier V. D."/>
        </authorList>
    </citation>
    <scope>NUCLEOTIDE SEQUENCE</scope>
    <source>
        <strain evidence="2">AVDCRST_MAG02</strain>
    </source>
</reference>
<feature type="non-terminal residue" evidence="2">
    <location>
        <position position="80"/>
    </location>
</feature>
<feature type="non-terminal residue" evidence="2">
    <location>
        <position position="1"/>
    </location>
</feature>
<organism evidence="2">
    <name type="scientific">uncultured Rubrobacteraceae bacterium</name>
    <dbReference type="NCBI Taxonomy" id="349277"/>
    <lineage>
        <taxon>Bacteria</taxon>
        <taxon>Bacillati</taxon>
        <taxon>Actinomycetota</taxon>
        <taxon>Rubrobacteria</taxon>
        <taxon>Rubrobacterales</taxon>
        <taxon>Rubrobacteraceae</taxon>
        <taxon>environmental samples</taxon>
    </lineage>
</organism>
<dbReference type="AlphaFoldDB" id="A0A6J4RXH4"/>
<protein>
    <submittedName>
        <fullName evidence="2">UPF0410 protein</fullName>
    </submittedName>
</protein>
<sequence length="80" mass="9339">DSGGAYSGRARKVDHAGARPRRHHRYHLDRHRGCLCRRFHRAEPRWPGAYPDRRHLYPGFHPWRRNIVGPLPADNTPDGV</sequence>
<proteinExistence type="predicted"/>
<dbReference type="EMBL" id="CADCVH010000118">
    <property type="protein sequence ID" value="CAA9477783.1"/>
    <property type="molecule type" value="Genomic_DNA"/>
</dbReference>
<feature type="region of interest" description="Disordered" evidence="1">
    <location>
        <begin position="1"/>
        <end position="24"/>
    </location>
</feature>